<keyword evidence="2" id="KW-1185">Reference proteome</keyword>
<accession>A0A166MZD2</accession>
<dbReference type="EMBL" id="KV426833">
    <property type="protein sequence ID" value="KZV78581.1"/>
    <property type="molecule type" value="Genomic_DNA"/>
</dbReference>
<sequence length="76" mass="8979">MELWSCRVRNGKIYCRSLSLSATQWKYTSLWRDLHILSYDNAEEKLPDYDDRHRASVREMDSMSCSSVSFSQEVIP</sequence>
<reference evidence="1 2" key="1">
    <citation type="journal article" date="2016" name="Mol. Biol. Evol.">
        <title>Comparative Genomics of Early-Diverging Mushroom-Forming Fungi Provides Insights into the Origins of Lignocellulose Decay Capabilities.</title>
        <authorList>
            <person name="Nagy L.G."/>
            <person name="Riley R."/>
            <person name="Tritt A."/>
            <person name="Adam C."/>
            <person name="Daum C."/>
            <person name="Floudas D."/>
            <person name="Sun H."/>
            <person name="Yadav J.S."/>
            <person name="Pangilinan J."/>
            <person name="Larsson K.H."/>
            <person name="Matsuura K."/>
            <person name="Barry K."/>
            <person name="Labutti K."/>
            <person name="Kuo R."/>
            <person name="Ohm R.A."/>
            <person name="Bhattacharya S.S."/>
            <person name="Shirouzu T."/>
            <person name="Yoshinaga Y."/>
            <person name="Martin F.M."/>
            <person name="Grigoriev I.V."/>
            <person name="Hibbett D.S."/>
        </authorList>
    </citation>
    <scope>NUCLEOTIDE SEQUENCE [LARGE SCALE GENOMIC DNA]</scope>
    <source>
        <strain evidence="1 2">HHB12029</strain>
    </source>
</reference>
<protein>
    <submittedName>
        <fullName evidence="1">Uncharacterized protein</fullName>
    </submittedName>
</protein>
<dbReference type="AlphaFoldDB" id="A0A166MZD2"/>
<organism evidence="1 2">
    <name type="scientific">Exidia glandulosa HHB12029</name>
    <dbReference type="NCBI Taxonomy" id="1314781"/>
    <lineage>
        <taxon>Eukaryota</taxon>
        <taxon>Fungi</taxon>
        <taxon>Dikarya</taxon>
        <taxon>Basidiomycota</taxon>
        <taxon>Agaricomycotina</taxon>
        <taxon>Agaricomycetes</taxon>
        <taxon>Auriculariales</taxon>
        <taxon>Exidiaceae</taxon>
        <taxon>Exidia</taxon>
    </lineage>
</organism>
<dbReference type="Proteomes" id="UP000077266">
    <property type="component" value="Unassembled WGS sequence"/>
</dbReference>
<dbReference type="InParanoid" id="A0A166MZD2"/>
<gene>
    <name evidence="1" type="ORF">EXIGLDRAFT_737278</name>
</gene>
<proteinExistence type="predicted"/>
<evidence type="ECO:0000313" key="1">
    <source>
        <dbReference type="EMBL" id="KZV78581.1"/>
    </source>
</evidence>
<name>A0A166MZD2_EXIGL</name>
<feature type="non-terminal residue" evidence="1">
    <location>
        <position position="76"/>
    </location>
</feature>
<evidence type="ECO:0000313" key="2">
    <source>
        <dbReference type="Proteomes" id="UP000077266"/>
    </source>
</evidence>